<dbReference type="NCBIfam" id="NF004189">
    <property type="entry name" value="PRK05644.1"/>
    <property type="match status" value="1"/>
</dbReference>
<name>W0GPL9_9MOLU</name>
<evidence type="ECO:0000256" key="8">
    <source>
        <dbReference type="ARBA" id="ARBA00023125"/>
    </source>
</evidence>
<dbReference type="KEGG" id="smir:SMM_0003"/>
<dbReference type="Pfam" id="PF02518">
    <property type="entry name" value="HATPase_c"/>
    <property type="match status" value="1"/>
</dbReference>
<dbReference type="CDD" id="cd00822">
    <property type="entry name" value="TopoII_Trans_DNA_gyrase"/>
    <property type="match status" value="1"/>
</dbReference>
<gene>
    <name evidence="10 12" type="primary">gyrB</name>
    <name evidence="12" type="ORF">P344_00020</name>
</gene>
<comment type="function">
    <text evidence="10">A type II topoisomerase that negatively supercoils closed circular double-stranded (ds) DNA in an ATP-dependent manner to modulate DNA topology and maintain chromosomes in an underwound state. Negative supercoiling favors strand separation, and DNA replication, transcription, recombination and repair, all of which involve strand separation. Also able to catalyze the interconversion of other topological isomers of dsDNA rings, including catenanes and knotted rings. Type II topoisomerases break and join 2 DNA strands simultaneously in an ATP-dependent manner.</text>
</comment>
<evidence type="ECO:0000256" key="10">
    <source>
        <dbReference type="HAMAP-Rule" id="MF_01898"/>
    </source>
</evidence>
<proteinExistence type="inferred from homology"/>
<dbReference type="GO" id="GO:0005737">
    <property type="term" value="C:cytoplasm"/>
    <property type="evidence" value="ECO:0007669"/>
    <property type="project" value="UniProtKB-SubCell"/>
</dbReference>
<dbReference type="InterPro" id="IPR018522">
    <property type="entry name" value="TopoIIA_CS"/>
</dbReference>
<evidence type="ECO:0000256" key="1">
    <source>
        <dbReference type="ARBA" id="ARBA00000185"/>
    </source>
</evidence>
<dbReference type="SUPFAM" id="SSF55874">
    <property type="entry name" value="ATPase domain of HSP90 chaperone/DNA topoisomerase II/histidine kinase"/>
    <property type="match status" value="1"/>
</dbReference>
<dbReference type="InterPro" id="IPR002288">
    <property type="entry name" value="DNA_gyrase_B_C"/>
</dbReference>
<dbReference type="GO" id="GO:0005694">
    <property type="term" value="C:chromosome"/>
    <property type="evidence" value="ECO:0007669"/>
    <property type="project" value="InterPro"/>
</dbReference>
<dbReference type="SUPFAM" id="SSF56719">
    <property type="entry name" value="Type II DNA topoisomerase"/>
    <property type="match status" value="1"/>
</dbReference>
<dbReference type="InterPro" id="IPR034160">
    <property type="entry name" value="TOPRIM_GyrB"/>
</dbReference>
<dbReference type="Gene3D" id="3.30.565.10">
    <property type="entry name" value="Histidine kinase-like ATPase, C-terminal domain"/>
    <property type="match status" value="1"/>
</dbReference>
<keyword evidence="4 10" id="KW-0547">Nucleotide-binding</keyword>
<dbReference type="InterPro" id="IPR013759">
    <property type="entry name" value="Topo_IIA_B_C"/>
</dbReference>
<comment type="similarity">
    <text evidence="2 10">Belongs to the type II topoisomerase GyrB family.</text>
</comment>
<dbReference type="NCBIfam" id="TIGR01059">
    <property type="entry name" value="gyrB"/>
    <property type="match status" value="1"/>
</dbReference>
<keyword evidence="7 10" id="KW-0799">Topoisomerase</keyword>
<evidence type="ECO:0000256" key="7">
    <source>
        <dbReference type="ARBA" id="ARBA00023029"/>
    </source>
</evidence>
<evidence type="ECO:0000259" key="11">
    <source>
        <dbReference type="PROSITE" id="PS50880"/>
    </source>
</evidence>
<dbReference type="Gene3D" id="3.40.50.670">
    <property type="match status" value="1"/>
</dbReference>
<dbReference type="EMBL" id="CP006720">
    <property type="protein sequence ID" value="AHI57384.1"/>
    <property type="molecule type" value="Genomic_DNA"/>
</dbReference>
<organism evidence="12 13">
    <name type="scientific">Spiroplasma mirum ATCC 29335</name>
    <dbReference type="NCBI Taxonomy" id="838561"/>
    <lineage>
        <taxon>Bacteria</taxon>
        <taxon>Bacillati</taxon>
        <taxon>Mycoplasmatota</taxon>
        <taxon>Mollicutes</taxon>
        <taxon>Entomoplasmatales</taxon>
        <taxon>Spiroplasmataceae</taxon>
        <taxon>Spiroplasma</taxon>
    </lineage>
</organism>
<dbReference type="FunFam" id="3.40.50.670:FF:000002">
    <property type="entry name" value="DNA gyrase subunit B"/>
    <property type="match status" value="1"/>
</dbReference>
<evidence type="ECO:0000256" key="4">
    <source>
        <dbReference type="ARBA" id="ARBA00022741"/>
    </source>
</evidence>
<keyword evidence="6 10" id="KW-0460">Magnesium</keyword>
<keyword evidence="9 10" id="KW-0413">Isomerase</keyword>
<keyword evidence="5 10" id="KW-0067">ATP-binding</keyword>
<evidence type="ECO:0000313" key="13">
    <source>
        <dbReference type="Proteomes" id="UP000019260"/>
    </source>
</evidence>
<dbReference type="InterPro" id="IPR013760">
    <property type="entry name" value="Topo_IIA-like_dom_sf"/>
</dbReference>
<dbReference type="PATRIC" id="fig|838561.3.peg.4"/>
<dbReference type="InterPro" id="IPR011557">
    <property type="entry name" value="GyrB"/>
</dbReference>
<dbReference type="PROSITE" id="PS50880">
    <property type="entry name" value="TOPRIM"/>
    <property type="match status" value="1"/>
</dbReference>
<feature type="domain" description="Toprim" evidence="11">
    <location>
        <begin position="424"/>
        <end position="538"/>
    </location>
</feature>
<keyword evidence="8" id="KW-0238">DNA-binding</keyword>
<dbReference type="SMART" id="SM00387">
    <property type="entry name" value="HATPase_c"/>
    <property type="match status" value="1"/>
</dbReference>
<dbReference type="KEGG" id="smia:P344_00020"/>
<dbReference type="InterPro" id="IPR000565">
    <property type="entry name" value="Topo_IIA_B"/>
</dbReference>
<comment type="miscellaneous">
    <text evidence="10">Few gyrases are as efficient as E.coli at forming negative supercoils. Not all organisms have 2 type II topoisomerases; in organisms with a single type II topoisomerase this enzyme also has to decatenate newly replicated chromosomes.</text>
</comment>
<dbReference type="InterPro" id="IPR036890">
    <property type="entry name" value="HATPase_C_sf"/>
</dbReference>
<comment type="catalytic activity">
    <reaction evidence="1 10">
        <text>ATP-dependent breakage, passage and rejoining of double-stranded DNA.</text>
        <dbReference type="EC" id="5.6.2.2"/>
    </reaction>
</comment>
<dbReference type="NCBIfam" id="NF011501">
    <property type="entry name" value="PRK14939.1"/>
    <property type="match status" value="1"/>
</dbReference>
<dbReference type="Pfam" id="PF00204">
    <property type="entry name" value="DNA_gyraseB"/>
    <property type="match status" value="1"/>
</dbReference>
<comment type="subunit">
    <text evidence="10">Heterotetramer, composed of two GyrA and two GyrB chains. In the heterotetramer, GyrA contains the active site tyrosine that forms a transient covalent intermediate with DNA, while GyrB binds cofactors and catalyzes ATP hydrolysis.</text>
</comment>
<dbReference type="GO" id="GO:0034335">
    <property type="term" value="F:DNA negative supercoiling activity"/>
    <property type="evidence" value="ECO:0007669"/>
    <property type="project" value="UniProtKB-ARBA"/>
</dbReference>
<dbReference type="PROSITE" id="PS00177">
    <property type="entry name" value="TOPOISOMERASE_II"/>
    <property type="match status" value="1"/>
</dbReference>
<dbReference type="GO" id="GO:0005524">
    <property type="term" value="F:ATP binding"/>
    <property type="evidence" value="ECO:0007669"/>
    <property type="project" value="UniProtKB-UniRule"/>
</dbReference>
<dbReference type="GO" id="GO:0046872">
    <property type="term" value="F:metal ion binding"/>
    <property type="evidence" value="ECO:0007669"/>
    <property type="project" value="UniProtKB-KW"/>
</dbReference>
<dbReference type="FunFam" id="3.30.565.10:FF:000002">
    <property type="entry name" value="DNA gyrase subunit B"/>
    <property type="match status" value="1"/>
</dbReference>
<protein>
    <recommendedName>
        <fullName evidence="10">DNA gyrase subunit B</fullName>
        <ecNumber evidence="10">5.6.2.2</ecNumber>
    </recommendedName>
</protein>
<comment type="cofactor">
    <cofactor evidence="10">
        <name>Mg(2+)</name>
        <dbReference type="ChEBI" id="CHEBI:18420"/>
    </cofactor>
    <cofactor evidence="10">
        <name>Mn(2+)</name>
        <dbReference type="ChEBI" id="CHEBI:29035"/>
    </cofactor>
    <cofactor evidence="10">
        <name>Ca(2+)</name>
        <dbReference type="ChEBI" id="CHEBI:29108"/>
    </cofactor>
    <text evidence="10">Binds two Mg(2+) per subunit. The magnesium ions form salt bridges with both the protein and the DNA. Can also accept other divalent metal cations, such as Mn(2+) or Ca(2+).</text>
</comment>
<feature type="site" description="Interaction with DNA" evidence="10">
    <location>
        <position position="455"/>
    </location>
</feature>
<dbReference type="InterPro" id="IPR003594">
    <property type="entry name" value="HATPase_dom"/>
</dbReference>
<dbReference type="GO" id="GO:0003677">
    <property type="term" value="F:DNA binding"/>
    <property type="evidence" value="ECO:0007669"/>
    <property type="project" value="UniProtKB-KW"/>
</dbReference>
<evidence type="ECO:0000313" key="12">
    <source>
        <dbReference type="EMBL" id="AHI57384.1"/>
    </source>
</evidence>
<keyword evidence="3 10" id="KW-0479">Metal-binding</keyword>
<evidence type="ECO:0000256" key="5">
    <source>
        <dbReference type="ARBA" id="ARBA00022840"/>
    </source>
</evidence>
<dbReference type="InterPro" id="IPR020568">
    <property type="entry name" value="Ribosomal_Su5_D2-typ_SF"/>
</dbReference>
<dbReference type="GO" id="GO:0006261">
    <property type="term" value="P:DNA-templated DNA replication"/>
    <property type="evidence" value="ECO:0007669"/>
    <property type="project" value="UniProtKB-UniRule"/>
</dbReference>
<dbReference type="AlphaFoldDB" id="W0GPL9"/>
<evidence type="ECO:0000256" key="9">
    <source>
        <dbReference type="ARBA" id="ARBA00023235"/>
    </source>
</evidence>
<dbReference type="STRING" id="838561.P344_00020"/>
<dbReference type="Gene3D" id="3.30.230.10">
    <property type="match status" value="1"/>
</dbReference>
<dbReference type="SUPFAM" id="SSF54211">
    <property type="entry name" value="Ribosomal protein S5 domain 2-like"/>
    <property type="match status" value="1"/>
</dbReference>
<feature type="binding site" evidence="10">
    <location>
        <position position="430"/>
    </location>
    <ligand>
        <name>Mg(2+)</name>
        <dbReference type="ChEBI" id="CHEBI:18420"/>
        <label>1</label>
        <note>catalytic</note>
    </ligand>
</feature>
<dbReference type="InterPro" id="IPR006171">
    <property type="entry name" value="TOPRIM_dom"/>
</dbReference>
<evidence type="ECO:0000256" key="6">
    <source>
        <dbReference type="ARBA" id="ARBA00022842"/>
    </source>
</evidence>
<keyword evidence="13" id="KW-1185">Reference proteome</keyword>
<evidence type="ECO:0000256" key="3">
    <source>
        <dbReference type="ARBA" id="ARBA00022723"/>
    </source>
</evidence>
<keyword evidence="10" id="KW-0963">Cytoplasm</keyword>
<dbReference type="CDD" id="cd16928">
    <property type="entry name" value="HATPase_GyrB-like"/>
    <property type="match status" value="1"/>
</dbReference>
<feature type="binding site" evidence="10">
    <location>
        <position position="505"/>
    </location>
    <ligand>
        <name>Mg(2+)</name>
        <dbReference type="ChEBI" id="CHEBI:18420"/>
        <label>2</label>
    </ligand>
</feature>
<dbReference type="GO" id="GO:0006265">
    <property type="term" value="P:DNA topological change"/>
    <property type="evidence" value="ECO:0007669"/>
    <property type="project" value="UniProtKB-UniRule"/>
</dbReference>
<dbReference type="EC" id="5.6.2.2" evidence="10"/>
<feature type="binding site" evidence="10">
    <location>
        <position position="503"/>
    </location>
    <ligand>
        <name>Mg(2+)</name>
        <dbReference type="ChEBI" id="CHEBI:18420"/>
        <label>2</label>
    </ligand>
</feature>
<dbReference type="HOGENOM" id="CLU_006146_4_1_14"/>
<dbReference type="Proteomes" id="UP000019260">
    <property type="component" value="Chromosome"/>
</dbReference>
<dbReference type="PRINTS" id="PR00418">
    <property type="entry name" value="TPI2FAMILY"/>
</dbReference>
<dbReference type="HAMAP" id="MF_01898">
    <property type="entry name" value="GyrB"/>
    <property type="match status" value="1"/>
</dbReference>
<dbReference type="OrthoDB" id="9802808at2"/>
<sequence>MNNNYDSGSIQVLEGLEAVRKRPGMYIGSTNIRGLHHLVWEIVDNSIDEVLADYCDQIDIVINKDNSITIKDNGRGIPVDIHKKTKVSALETVFTVLHAGGKFDSNTYKISGGLHGVGASVVNALSKYLKVEVYKDNKSYLIEFHHGGKILTPLKEIGTTELRGTTITFQPDKTIFKETTIFSFSIIEARIKQLAFLNKGLKISLTDLREDEVNKVTYQFDNGIKDYVGELNKTIGLPVNDIFYVEGSEDNIQVEFGLQYNDSYSDNIFSFCNNINTHEGGTHEEGIKLAIQREINNYVKNLNKNNNNNKNNDDKFNWDDLKEGLACIISVRIPDPQFEGQTKTKLSNTEVRKIVSNIVGKGLNSYLLENPDDAKKIIEKINLSLKARIAAQRAKENTRRKTVMDSFSLPGKLSDCETKDANIAELYIVEGNSAGGSAKAGRDRKFQAILPLRGKVLNVEKAKQIKVFENNEIISIITALGAGIKDNFNSKKLRYRKIVIMTDADVDGSHIRILLLTFFYRYMKGLIEEGCVYIAQPPLYKIQHGNKVQYAYSDSELEEIKAGWKEDNINNFNIQRYKGLGEMNSDQLWDTTMNPENRLLLKVSVNNAIEANAICNELMGDNVEPRKKFIKENAKYVKNLDI</sequence>
<dbReference type="InterPro" id="IPR014721">
    <property type="entry name" value="Ribsml_uS5_D2-typ_fold_subgr"/>
</dbReference>
<reference evidence="12 13" key="1">
    <citation type="submission" date="2013-09" db="EMBL/GenBank/DDBJ databases">
        <title>Complete genome sequence of Spiroplasma mirum suckling mouse cataract agent.</title>
        <authorList>
            <person name="Landry C.A."/>
            <person name="Bastian F.O."/>
            <person name="Thune R.L."/>
        </authorList>
    </citation>
    <scope>NUCLEOTIDE SEQUENCE [LARGE SCALE GENOMIC DNA]</scope>
    <source>
        <strain evidence="12 13">SMCA</strain>
    </source>
</reference>
<dbReference type="Pfam" id="PF00986">
    <property type="entry name" value="DNA_gyraseB_C"/>
    <property type="match status" value="1"/>
</dbReference>
<dbReference type="PRINTS" id="PR01159">
    <property type="entry name" value="DNAGYRASEB"/>
</dbReference>
<dbReference type="PANTHER" id="PTHR45866:SF1">
    <property type="entry name" value="DNA GYRASE SUBUNIT B, MITOCHONDRIAL"/>
    <property type="match status" value="1"/>
</dbReference>
<dbReference type="InterPro" id="IPR001241">
    <property type="entry name" value="Topo_IIA"/>
</dbReference>
<evidence type="ECO:0000256" key="2">
    <source>
        <dbReference type="ARBA" id="ARBA00010708"/>
    </source>
</evidence>
<feature type="site" description="Interaction with DNA" evidence="10">
    <location>
        <position position="458"/>
    </location>
</feature>
<accession>W0GPL9</accession>
<dbReference type="SMART" id="SM00433">
    <property type="entry name" value="TOP2c"/>
    <property type="match status" value="1"/>
</dbReference>
<dbReference type="CDD" id="cd03366">
    <property type="entry name" value="TOPRIM_TopoIIA_GyrB"/>
    <property type="match status" value="1"/>
</dbReference>
<comment type="subcellular location">
    <subcellularLocation>
        <location evidence="10">Cytoplasm</location>
    </subcellularLocation>
</comment>
<dbReference type="eggNOG" id="COG0187">
    <property type="taxonomic scope" value="Bacteria"/>
</dbReference>
<dbReference type="Pfam" id="PF01751">
    <property type="entry name" value="Toprim"/>
    <property type="match status" value="1"/>
</dbReference>
<feature type="binding site" evidence="10">
    <location>
        <position position="503"/>
    </location>
    <ligand>
        <name>Mg(2+)</name>
        <dbReference type="ChEBI" id="CHEBI:18420"/>
        <label>1</label>
        <note>catalytic</note>
    </ligand>
</feature>
<dbReference type="RefSeq" id="WP_025316848.1">
    <property type="nucleotide sequence ID" value="NZ_CP002082.1"/>
</dbReference>
<dbReference type="InterPro" id="IPR013506">
    <property type="entry name" value="Topo_IIA_bsu_dom2"/>
</dbReference>
<dbReference type="FunFam" id="3.30.230.10:FF:000005">
    <property type="entry name" value="DNA gyrase subunit B"/>
    <property type="match status" value="1"/>
</dbReference>
<dbReference type="PANTHER" id="PTHR45866">
    <property type="entry name" value="DNA GYRASE/TOPOISOMERASE SUBUNIT B"/>
    <property type="match status" value="1"/>
</dbReference>